<dbReference type="SUPFAM" id="SSF50475">
    <property type="entry name" value="FMN-binding split barrel"/>
    <property type="match status" value="1"/>
</dbReference>
<gene>
    <name evidence="4" type="ORF">H9815_20245</name>
</gene>
<evidence type="ECO:0000259" key="3">
    <source>
        <dbReference type="SMART" id="SM00903"/>
    </source>
</evidence>
<feature type="domain" description="Flavin reductase like" evidence="3">
    <location>
        <begin position="30"/>
        <end position="173"/>
    </location>
</feature>
<dbReference type="InterPro" id="IPR002563">
    <property type="entry name" value="Flavin_Rdtase-like_dom"/>
</dbReference>
<dbReference type="PANTHER" id="PTHR30466:SF1">
    <property type="entry name" value="FMN REDUCTASE (NADH) RUTF"/>
    <property type="match status" value="1"/>
</dbReference>
<sequence>MGPAHTRRETSRAGSRTGTGLSGEQFKRLFRQHPAGVAVITLAGQDGPVGFTATSVISVSATPPMVAFAIASTSSSWQALRHADTVLVHFLDAASAHLSTQFARRGTDRFAGAAHELLPTGEPLLTDAAAWVRARVAARVPTGESHLVTLHALEARIERAGQPLVYHDRTYHGLGTHTRL</sequence>
<dbReference type="Pfam" id="PF01613">
    <property type="entry name" value="Flavin_Reduct"/>
    <property type="match status" value="1"/>
</dbReference>
<dbReference type="Proteomes" id="UP000824037">
    <property type="component" value="Unassembled WGS sequence"/>
</dbReference>
<dbReference type="InterPro" id="IPR012349">
    <property type="entry name" value="Split_barrel_FMN-bd"/>
</dbReference>
<accession>A0A9D2EI38</accession>
<dbReference type="InterPro" id="IPR050268">
    <property type="entry name" value="NADH-dep_flavin_reductase"/>
</dbReference>
<evidence type="ECO:0000256" key="1">
    <source>
        <dbReference type="ARBA" id="ARBA00023002"/>
    </source>
</evidence>
<organism evidence="4 5">
    <name type="scientific">Candidatus Ruania gallistercoris</name>
    <dbReference type="NCBI Taxonomy" id="2838746"/>
    <lineage>
        <taxon>Bacteria</taxon>
        <taxon>Bacillati</taxon>
        <taxon>Actinomycetota</taxon>
        <taxon>Actinomycetes</taxon>
        <taxon>Micrococcales</taxon>
        <taxon>Ruaniaceae</taxon>
        <taxon>Ruania</taxon>
    </lineage>
</organism>
<dbReference type="GO" id="GO:0010181">
    <property type="term" value="F:FMN binding"/>
    <property type="evidence" value="ECO:0007669"/>
    <property type="project" value="InterPro"/>
</dbReference>
<dbReference type="GO" id="GO:0006208">
    <property type="term" value="P:pyrimidine nucleobase catabolic process"/>
    <property type="evidence" value="ECO:0007669"/>
    <property type="project" value="TreeGrafter"/>
</dbReference>
<protein>
    <submittedName>
        <fullName evidence="4">Flavin reductase family protein</fullName>
    </submittedName>
</protein>
<name>A0A9D2EI38_9MICO</name>
<keyword evidence="1" id="KW-0560">Oxidoreductase</keyword>
<dbReference type="GO" id="GO:0042602">
    <property type="term" value="F:riboflavin reductase (NADPH) activity"/>
    <property type="evidence" value="ECO:0007669"/>
    <property type="project" value="TreeGrafter"/>
</dbReference>
<dbReference type="EMBL" id="DXBY01000344">
    <property type="protein sequence ID" value="HIZ38114.1"/>
    <property type="molecule type" value="Genomic_DNA"/>
</dbReference>
<reference evidence="4" key="1">
    <citation type="journal article" date="2021" name="PeerJ">
        <title>Extensive microbial diversity within the chicken gut microbiome revealed by metagenomics and culture.</title>
        <authorList>
            <person name="Gilroy R."/>
            <person name="Ravi A."/>
            <person name="Getino M."/>
            <person name="Pursley I."/>
            <person name="Horton D.L."/>
            <person name="Alikhan N.F."/>
            <person name="Baker D."/>
            <person name="Gharbi K."/>
            <person name="Hall N."/>
            <person name="Watson M."/>
            <person name="Adriaenssens E.M."/>
            <person name="Foster-Nyarko E."/>
            <person name="Jarju S."/>
            <person name="Secka A."/>
            <person name="Antonio M."/>
            <person name="Oren A."/>
            <person name="Chaudhuri R.R."/>
            <person name="La Ragione R."/>
            <person name="Hildebrand F."/>
            <person name="Pallen M.J."/>
        </authorList>
    </citation>
    <scope>NUCLEOTIDE SEQUENCE</scope>
    <source>
        <strain evidence="4">ChiGjej4B4-7305</strain>
    </source>
</reference>
<feature type="compositionally biased region" description="Basic and acidic residues" evidence="2">
    <location>
        <begin position="1"/>
        <end position="11"/>
    </location>
</feature>
<evidence type="ECO:0000256" key="2">
    <source>
        <dbReference type="SAM" id="MobiDB-lite"/>
    </source>
</evidence>
<dbReference type="SMART" id="SM00903">
    <property type="entry name" value="Flavin_Reduct"/>
    <property type="match status" value="1"/>
</dbReference>
<evidence type="ECO:0000313" key="5">
    <source>
        <dbReference type="Proteomes" id="UP000824037"/>
    </source>
</evidence>
<feature type="region of interest" description="Disordered" evidence="2">
    <location>
        <begin position="1"/>
        <end position="23"/>
    </location>
</feature>
<evidence type="ECO:0000313" key="4">
    <source>
        <dbReference type="EMBL" id="HIZ38114.1"/>
    </source>
</evidence>
<dbReference type="AlphaFoldDB" id="A0A9D2EI38"/>
<comment type="caution">
    <text evidence="4">The sequence shown here is derived from an EMBL/GenBank/DDBJ whole genome shotgun (WGS) entry which is preliminary data.</text>
</comment>
<reference evidence="4" key="2">
    <citation type="submission" date="2021-04" db="EMBL/GenBank/DDBJ databases">
        <authorList>
            <person name="Gilroy R."/>
        </authorList>
    </citation>
    <scope>NUCLEOTIDE SEQUENCE</scope>
    <source>
        <strain evidence="4">ChiGjej4B4-7305</strain>
    </source>
</reference>
<dbReference type="PANTHER" id="PTHR30466">
    <property type="entry name" value="FLAVIN REDUCTASE"/>
    <property type="match status" value="1"/>
</dbReference>
<proteinExistence type="predicted"/>
<dbReference type="Gene3D" id="2.30.110.10">
    <property type="entry name" value="Electron Transport, Fmn-binding Protein, Chain A"/>
    <property type="match status" value="1"/>
</dbReference>